<dbReference type="GO" id="GO:0032259">
    <property type="term" value="P:methylation"/>
    <property type="evidence" value="ECO:0007669"/>
    <property type="project" value="UniProtKB-KW"/>
</dbReference>
<dbReference type="GO" id="GO:0008168">
    <property type="term" value="F:methyltransferase activity"/>
    <property type="evidence" value="ECO:0007669"/>
    <property type="project" value="UniProtKB-KW"/>
</dbReference>
<dbReference type="Proteomes" id="UP000231632">
    <property type="component" value="Unassembled WGS sequence"/>
</dbReference>
<evidence type="ECO:0000313" key="3">
    <source>
        <dbReference type="Proteomes" id="UP000231632"/>
    </source>
</evidence>
<dbReference type="InterPro" id="IPR025714">
    <property type="entry name" value="Methyltranfer_dom"/>
</dbReference>
<keyword evidence="2" id="KW-0489">Methyltransferase</keyword>
<dbReference type="PANTHER" id="PTHR43861">
    <property type="entry name" value="TRANS-ACONITATE 2-METHYLTRANSFERASE-RELATED"/>
    <property type="match status" value="1"/>
</dbReference>
<dbReference type="PANTHER" id="PTHR43861:SF1">
    <property type="entry name" value="TRANS-ACONITATE 2-METHYLTRANSFERASE"/>
    <property type="match status" value="1"/>
</dbReference>
<protein>
    <submittedName>
        <fullName evidence="2">Putative methyltransferase YcgJ</fullName>
    </submittedName>
</protein>
<organism evidence="2 3">
    <name type="scientific">Mariprofundus micogutta</name>
    <dbReference type="NCBI Taxonomy" id="1921010"/>
    <lineage>
        <taxon>Bacteria</taxon>
        <taxon>Pseudomonadati</taxon>
        <taxon>Pseudomonadota</taxon>
        <taxon>Candidatius Mariprofundia</taxon>
        <taxon>Mariprofundales</taxon>
        <taxon>Mariprofundaceae</taxon>
        <taxon>Mariprofundus</taxon>
    </lineage>
</organism>
<dbReference type="SUPFAM" id="SSF53335">
    <property type="entry name" value="S-adenosyl-L-methionine-dependent methyltransferases"/>
    <property type="match status" value="1"/>
</dbReference>
<reference evidence="2 3" key="1">
    <citation type="journal article" date="2017" name="Arch. Microbiol.">
        <title>Mariprofundus micogutta sp. nov., a novel iron-oxidizing zetaproteobacterium isolated from a deep-sea hydrothermal field at the Bayonnaise knoll of the Izu-Ogasawara arc, and a description of Mariprofundales ord. nov. and Zetaproteobacteria classis nov.</title>
        <authorList>
            <person name="Makita H."/>
            <person name="Tanaka E."/>
            <person name="Mitsunobu S."/>
            <person name="Miyazaki M."/>
            <person name="Nunoura T."/>
            <person name="Uematsu K."/>
            <person name="Takaki Y."/>
            <person name="Nishi S."/>
            <person name="Shimamura S."/>
            <person name="Takai K."/>
        </authorList>
    </citation>
    <scope>NUCLEOTIDE SEQUENCE [LARGE SCALE GENOMIC DNA]</scope>
    <source>
        <strain evidence="2 3">ET2</strain>
    </source>
</reference>
<name>A0A1L8CND3_9PROT</name>
<dbReference type="CDD" id="cd02440">
    <property type="entry name" value="AdoMet_MTases"/>
    <property type="match status" value="1"/>
</dbReference>
<dbReference type="Gene3D" id="3.40.50.150">
    <property type="entry name" value="Vaccinia Virus protein VP39"/>
    <property type="match status" value="1"/>
</dbReference>
<sequence length="208" mass="23315">MDQSVKFWDKIAEKYSKQPVADEVSYQKKLKVTQAYFKSDMQVLELGCGTGSTAIVHAPFVEHIRAVDVSPNMIEIAKRKAEAKQIANITFEVSAVESLNVVDESMDVVMAHSLLHLLEGKEAVIARIFEMLKPGGLFVSSTMCMNDAMWFLKPVIPMMRLFGKAPEVVRFFSAKQLLKSVTDAGFEINYKWHPGKTKAVFIVAKKPD</sequence>
<evidence type="ECO:0000259" key="1">
    <source>
        <dbReference type="Pfam" id="PF13847"/>
    </source>
</evidence>
<gene>
    <name evidence="2" type="ORF">MMIC_P1397</name>
</gene>
<evidence type="ECO:0000313" key="2">
    <source>
        <dbReference type="EMBL" id="GAV20432.1"/>
    </source>
</evidence>
<dbReference type="STRING" id="1921010.MMIC_P1397"/>
<proteinExistence type="predicted"/>
<dbReference type="RefSeq" id="WP_072659742.1">
    <property type="nucleotide sequence ID" value="NZ_BDFD01000010.1"/>
</dbReference>
<dbReference type="Pfam" id="PF13847">
    <property type="entry name" value="Methyltransf_31"/>
    <property type="match status" value="1"/>
</dbReference>
<comment type="caution">
    <text evidence="2">The sequence shown here is derived from an EMBL/GenBank/DDBJ whole genome shotgun (WGS) entry which is preliminary data.</text>
</comment>
<dbReference type="AlphaFoldDB" id="A0A1L8CND3"/>
<feature type="domain" description="Methyltransferase" evidence="1">
    <location>
        <begin position="38"/>
        <end position="145"/>
    </location>
</feature>
<keyword evidence="3" id="KW-1185">Reference proteome</keyword>
<accession>A0A1L8CND3</accession>
<dbReference type="OrthoDB" id="5295364at2"/>
<dbReference type="InterPro" id="IPR029063">
    <property type="entry name" value="SAM-dependent_MTases_sf"/>
</dbReference>
<keyword evidence="2" id="KW-0808">Transferase</keyword>
<dbReference type="EMBL" id="BDFD01000010">
    <property type="protein sequence ID" value="GAV20432.1"/>
    <property type="molecule type" value="Genomic_DNA"/>
</dbReference>